<dbReference type="InterPro" id="IPR016032">
    <property type="entry name" value="Sig_transdc_resp-reg_C-effctor"/>
</dbReference>
<name>A0A366WJT6_9RHOB</name>
<dbReference type="InterPro" id="IPR000792">
    <property type="entry name" value="Tscrpt_reg_LuxR_C"/>
</dbReference>
<dbReference type="SMART" id="SM00421">
    <property type="entry name" value="HTH_LUXR"/>
    <property type="match status" value="1"/>
</dbReference>
<dbReference type="PRINTS" id="PR00038">
    <property type="entry name" value="HTHLUXR"/>
</dbReference>
<evidence type="ECO:0000259" key="4">
    <source>
        <dbReference type="PROSITE" id="PS50043"/>
    </source>
</evidence>
<evidence type="ECO:0000256" key="3">
    <source>
        <dbReference type="ARBA" id="ARBA00023163"/>
    </source>
</evidence>
<dbReference type="Pfam" id="PF00196">
    <property type="entry name" value="GerE"/>
    <property type="match status" value="1"/>
</dbReference>
<gene>
    <name evidence="5" type="ORF">DS909_22370</name>
</gene>
<dbReference type="PROSITE" id="PS50043">
    <property type="entry name" value="HTH_LUXR_2"/>
    <property type="match status" value="1"/>
</dbReference>
<dbReference type="Pfam" id="PF03472">
    <property type="entry name" value="Autoind_bind"/>
    <property type="match status" value="1"/>
</dbReference>
<dbReference type="Proteomes" id="UP000252706">
    <property type="component" value="Unassembled WGS sequence"/>
</dbReference>
<organism evidence="5 6">
    <name type="scientific">Phaeobacter gallaeciensis</name>
    <dbReference type="NCBI Taxonomy" id="60890"/>
    <lineage>
        <taxon>Bacteria</taxon>
        <taxon>Pseudomonadati</taxon>
        <taxon>Pseudomonadota</taxon>
        <taxon>Alphaproteobacteria</taxon>
        <taxon>Rhodobacterales</taxon>
        <taxon>Roseobacteraceae</taxon>
        <taxon>Phaeobacter</taxon>
    </lineage>
</organism>
<keyword evidence="2" id="KW-0238">DNA-binding</keyword>
<dbReference type="PANTHER" id="PTHR44688">
    <property type="entry name" value="DNA-BINDING TRANSCRIPTIONAL ACTIVATOR DEVR_DOSR"/>
    <property type="match status" value="1"/>
</dbReference>
<dbReference type="EMBL" id="QOCE01000053">
    <property type="protein sequence ID" value="RBW49636.1"/>
    <property type="molecule type" value="Genomic_DNA"/>
</dbReference>
<keyword evidence="1" id="KW-0805">Transcription regulation</keyword>
<dbReference type="Gene3D" id="1.10.10.10">
    <property type="entry name" value="Winged helix-like DNA-binding domain superfamily/Winged helix DNA-binding domain"/>
    <property type="match status" value="1"/>
</dbReference>
<feature type="domain" description="HTH luxR-type" evidence="4">
    <location>
        <begin position="183"/>
        <end position="248"/>
    </location>
</feature>
<dbReference type="GO" id="GO:0006355">
    <property type="term" value="P:regulation of DNA-templated transcription"/>
    <property type="evidence" value="ECO:0007669"/>
    <property type="project" value="InterPro"/>
</dbReference>
<dbReference type="AlphaFoldDB" id="A0A366WJT6"/>
<reference evidence="5 6" key="1">
    <citation type="submission" date="2018-07" db="EMBL/GenBank/DDBJ databases">
        <title>Modular assembly of carbohydrate-degrading microbial communities in the ocean.</title>
        <authorList>
            <person name="Enke T.N."/>
            <person name="Datta M.S."/>
            <person name="Schwartzman J.A."/>
            <person name="Cermak N."/>
            <person name="Schmitz D.A."/>
            <person name="Barrere J."/>
            <person name="Cordero O.X."/>
        </authorList>
    </citation>
    <scope>NUCLEOTIDE SEQUENCE [LARGE SCALE GENOMIC DNA]</scope>
    <source>
        <strain evidence="5 6">C3M10</strain>
    </source>
</reference>
<dbReference type="OrthoDB" id="7692966at2"/>
<evidence type="ECO:0000313" key="5">
    <source>
        <dbReference type="EMBL" id="RBW49636.1"/>
    </source>
</evidence>
<dbReference type="PANTHER" id="PTHR44688:SF16">
    <property type="entry name" value="DNA-BINDING TRANSCRIPTIONAL ACTIVATOR DEVR_DOSR"/>
    <property type="match status" value="1"/>
</dbReference>
<dbReference type="RefSeq" id="WP_113825806.1">
    <property type="nucleotide sequence ID" value="NZ_QOCE01000053.1"/>
</dbReference>
<proteinExistence type="predicted"/>
<accession>A0A366WJT6</accession>
<dbReference type="GO" id="GO:0003677">
    <property type="term" value="F:DNA binding"/>
    <property type="evidence" value="ECO:0007669"/>
    <property type="project" value="UniProtKB-KW"/>
</dbReference>
<comment type="caution">
    <text evidence="5">The sequence shown here is derived from an EMBL/GenBank/DDBJ whole genome shotgun (WGS) entry which is preliminary data.</text>
</comment>
<dbReference type="Gene3D" id="3.30.450.80">
    <property type="entry name" value="Transcription factor LuxR-like, autoinducer-binding domain"/>
    <property type="match status" value="1"/>
</dbReference>
<dbReference type="InterPro" id="IPR036388">
    <property type="entry name" value="WH-like_DNA-bd_sf"/>
</dbReference>
<sequence>MQSVSSFALNLLDELSRRFTDRERWEFVVTSLSKFGFNALNLASFSPESGVIHWARTSMSEDWLKIYSDGGYAEGDPILAQVTNGVESVYVNAESRAKASNLEIASKLFSGLGTAGYHHLFSLVVPCPNDEVKIVILSSDRPDAEQIMTEQAREMRILATVIATNLGSETEGVPSGIHDLGPLVASAPPLSQREKQVLLLLGDGLRNDQIAANLDIKEVTVRAHLKTAREKLNAPTREAALVRAVQMGLLRPAMTHHS</sequence>
<dbReference type="CDD" id="cd06170">
    <property type="entry name" value="LuxR_C_like"/>
    <property type="match status" value="1"/>
</dbReference>
<keyword evidence="3" id="KW-0804">Transcription</keyword>
<dbReference type="InterPro" id="IPR005143">
    <property type="entry name" value="TF_LuxR_autoind-bd_dom"/>
</dbReference>
<evidence type="ECO:0000256" key="2">
    <source>
        <dbReference type="ARBA" id="ARBA00023125"/>
    </source>
</evidence>
<dbReference type="SUPFAM" id="SSF46894">
    <property type="entry name" value="C-terminal effector domain of the bipartite response regulators"/>
    <property type="match status" value="1"/>
</dbReference>
<dbReference type="SUPFAM" id="SSF75516">
    <property type="entry name" value="Pheromone-binding domain of LuxR-like quorum-sensing transcription factors"/>
    <property type="match status" value="1"/>
</dbReference>
<evidence type="ECO:0000313" key="6">
    <source>
        <dbReference type="Proteomes" id="UP000252706"/>
    </source>
</evidence>
<protein>
    <recommendedName>
        <fullName evidence="4">HTH luxR-type domain-containing protein</fullName>
    </recommendedName>
</protein>
<dbReference type="InterPro" id="IPR036693">
    <property type="entry name" value="TF_LuxR_autoind-bd_dom_sf"/>
</dbReference>
<evidence type="ECO:0000256" key="1">
    <source>
        <dbReference type="ARBA" id="ARBA00023015"/>
    </source>
</evidence>